<evidence type="ECO:0000259" key="1">
    <source>
        <dbReference type="Pfam" id="PF13020"/>
    </source>
</evidence>
<dbReference type="HOGENOM" id="CLU_896481_0_0_6"/>
<dbReference type="AlphaFoldDB" id="A0A0C5V7W9"/>
<feature type="domain" description="Protein NO VEIN C-terminal" evidence="1">
    <location>
        <begin position="201"/>
        <end position="288"/>
    </location>
</feature>
<evidence type="ECO:0000313" key="3">
    <source>
        <dbReference type="Proteomes" id="UP000032266"/>
    </source>
</evidence>
<dbReference type="STRING" id="1445510.YC6258_03479"/>
<accession>A0A0C5V7W9</accession>
<dbReference type="EMBL" id="CP007142">
    <property type="protein sequence ID" value="AJQ95515.1"/>
    <property type="molecule type" value="Genomic_DNA"/>
</dbReference>
<dbReference type="InterPro" id="IPR024975">
    <property type="entry name" value="NOV_C"/>
</dbReference>
<keyword evidence="3" id="KW-1185">Reference proteome</keyword>
<evidence type="ECO:0000313" key="2">
    <source>
        <dbReference type="EMBL" id="AJQ95515.1"/>
    </source>
</evidence>
<dbReference type="PATRIC" id="fig|1445510.3.peg.3445"/>
<dbReference type="KEGG" id="gsn:YC6258_03479"/>
<dbReference type="RefSeq" id="WP_044617795.1">
    <property type="nucleotide sequence ID" value="NZ_CP007142.1"/>
</dbReference>
<sequence>MIERIAFVKTGWSEEYAGGPVVGRHAHISEFEEAHERFNFLQAPTQKFYAYLPPIGRNFRPPQPKETNGWLVIFVSARNGNGPLTVVGWYENALFEREYQERPEYDSGNDFETDVDGNNYVYCVRATTAHLIPVANRRIVVSGDHFKRTPIIYARGNGQDDEWRQELAVIAEEIVADSGLEDLPELRPIFNFPDAEHRKKVEQAAIEKAIKYLKGKKYKVTDRQKDNCGYDLLAKRKSMPNELHIEVKGTSYDEMRFFMSRNEKQYMPNPKWRLVIVTSALDNPKVSILTASEVHKTFEFSALSWEAVLK</sequence>
<protein>
    <recommendedName>
        <fullName evidence="1">Protein NO VEIN C-terminal domain-containing protein</fullName>
    </recommendedName>
</protein>
<reference evidence="2 3" key="1">
    <citation type="submission" date="2014-01" db="EMBL/GenBank/DDBJ databases">
        <title>Full genme sequencing of cellulolytic bacterium Gynuella sunshinyii YC6258T gen. nov., sp. nov.</title>
        <authorList>
            <person name="Khan H."/>
            <person name="Chung E.J."/>
            <person name="Chung Y.R."/>
        </authorList>
    </citation>
    <scope>NUCLEOTIDE SEQUENCE [LARGE SCALE GENOMIC DNA]</scope>
    <source>
        <strain evidence="2 3">YC6258</strain>
    </source>
</reference>
<proteinExistence type="predicted"/>
<name>A0A0C5V7W9_9GAMM</name>
<dbReference type="Pfam" id="PF13020">
    <property type="entry name" value="NOV_C"/>
    <property type="match status" value="1"/>
</dbReference>
<dbReference type="Proteomes" id="UP000032266">
    <property type="component" value="Chromosome"/>
</dbReference>
<organism evidence="2 3">
    <name type="scientific">Gynuella sunshinyii YC6258</name>
    <dbReference type="NCBI Taxonomy" id="1445510"/>
    <lineage>
        <taxon>Bacteria</taxon>
        <taxon>Pseudomonadati</taxon>
        <taxon>Pseudomonadota</taxon>
        <taxon>Gammaproteobacteria</taxon>
        <taxon>Oceanospirillales</taxon>
        <taxon>Saccharospirillaceae</taxon>
        <taxon>Gynuella</taxon>
    </lineage>
</organism>
<gene>
    <name evidence="2" type="ORF">YC6258_03479</name>
</gene>